<dbReference type="EMBL" id="FXUI01000001">
    <property type="protein sequence ID" value="SMP54423.1"/>
    <property type="molecule type" value="Genomic_DNA"/>
</dbReference>
<sequence>MNFPLSRRAFAAGAAMLPIACSPNARAGFTSPPGPGAATSSLGLASNPLVRQRADTQIFRHDDGWYYLIGSVPEYDRLALRRSRTLAGLANAEERVLWRHEASGPMSGFLWAPELHYVDGRWIVYFAAGPSGGGEDVFRIRTFAVVCDSQDPMTGNWSVLGEFKAPWDSFNLDSTIFTHRGVRYFSWAQREPGIDTNSNVYIARMKDALTLGSAPTRLTVPTLDWEVRGFKVNEGSAFIVKNGRIFMTYSASATDARYCMGLLTVDEGADLLDARAWTKSQEPVFETCRETSVYGPGHNSFTVDEQGRDILVYHGRDYEAIQGDPLFNPDRHTRIQRLYFGADGSPDFGVPVGNGPLPERFSPAVRRAAFLAHAGERLLVGSAPLAQTQFRSVPTGDGSVRLSPILKPDHCLVAKADGTVSLMAQSAVATSGGSDRFRREEGSSGGTVRFMCQAFSGRALAHSSDKVTLAAASDPAAAWLLD</sequence>
<organism evidence="7 8">
    <name type="scientific">Novosphingobium panipatense</name>
    <dbReference type="NCBI Taxonomy" id="428991"/>
    <lineage>
        <taxon>Bacteria</taxon>
        <taxon>Pseudomonadati</taxon>
        <taxon>Pseudomonadota</taxon>
        <taxon>Alphaproteobacteria</taxon>
        <taxon>Sphingomonadales</taxon>
        <taxon>Sphingomonadaceae</taxon>
        <taxon>Novosphingobium</taxon>
    </lineage>
</organism>
<dbReference type="SUPFAM" id="SSF75005">
    <property type="entry name" value="Arabinanase/levansucrase/invertase"/>
    <property type="match status" value="1"/>
</dbReference>
<comment type="similarity">
    <text evidence="1 5">Belongs to the glycosyl hydrolase 43 family.</text>
</comment>
<evidence type="ECO:0000256" key="4">
    <source>
        <dbReference type="ARBA" id="ARBA00023295"/>
    </source>
</evidence>
<dbReference type="Gene3D" id="2.115.10.20">
    <property type="entry name" value="Glycosyl hydrolase domain, family 43"/>
    <property type="match status" value="1"/>
</dbReference>
<dbReference type="InterPro" id="IPR023296">
    <property type="entry name" value="Glyco_hydro_beta-prop_sf"/>
</dbReference>
<dbReference type="Pfam" id="PF04616">
    <property type="entry name" value="Glyco_hydro_43"/>
    <property type="match status" value="1"/>
</dbReference>
<evidence type="ECO:0000256" key="3">
    <source>
        <dbReference type="ARBA" id="ARBA00022801"/>
    </source>
</evidence>
<keyword evidence="4 5" id="KW-0326">Glycosidase</keyword>
<dbReference type="Proteomes" id="UP001157910">
    <property type="component" value="Unassembled WGS sequence"/>
</dbReference>
<evidence type="ECO:0000313" key="8">
    <source>
        <dbReference type="Proteomes" id="UP001157910"/>
    </source>
</evidence>
<dbReference type="CDD" id="cd18817">
    <property type="entry name" value="GH43f_LbAraf43-like"/>
    <property type="match status" value="1"/>
</dbReference>
<dbReference type="PANTHER" id="PTHR43817">
    <property type="entry name" value="GLYCOSYL HYDROLASE"/>
    <property type="match status" value="1"/>
</dbReference>
<dbReference type="PANTHER" id="PTHR43817:SF1">
    <property type="entry name" value="HYDROLASE, FAMILY 43, PUTATIVE (AFU_ORTHOLOGUE AFUA_3G01660)-RELATED"/>
    <property type="match status" value="1"/>
</dbReference>
<comment type="caution">
    <text evidence="7">The sequence shown here is derived from an EMBL/GenBank/DDBJ whole genome shotgun (WGS) entry which is preliminary data.</text>
</comment>
<feature type="chain" id="PRO_5047350019" evidence="6">
    <location>
        <begin position="28"/>
        <end position="482"/>
    </location>
</feature>
<keyword evidence="8" id="KW-1185">Reference proteome</keyword>
<dbReference type="RefSeq" id="WP_283405083.1">
    <property type="nucleotide sequence ID" value="NZ_FXUI01000001.1"/>
</dbReference>
<evidence type="ECO:0000256" key="1">
    <source>
        <dbReference type="ARBA" id="ARBA00009865"/>
    </source>
</evidence>
<reference evidence="7 8" key="1">
    <citation type="submission" date="2017-05" db="EMBL/GenBank/DDBJ databases">
        <authorList>
            <person name="Varghese N."/>
            <person name="Submissions S."/>
        </authorList>
    </citation>
    <scope>NUCLEOTIDE SEQUENCE [LARGE SCALE GENOMIC DNA]</scope>
    <source>
        <strain evidence="7 8">SM16</strain>
    </source>
</reference>
<name>A0ABY1Q0U1_9SPHN</name>
<keyword evidence="2 6" id="KW-0732">Signal</keyword>
<protein>
    <submittedName>
        <fullName evidence="7">Beta-xylosidase, GH43 family</fullName>
    </submittedName>
</protein>
<evidence type="ECO:0000256" key="5">
    <source>
        <dbReference type="RuleBase" id="RU361187"/>
    </source>
</evidence>
<dbReference type="InterPro" id="IPR006710">
    <property type="entry name" value="Glyco_hydro_43"/>
</dbReference>
<evidence type="ECO:0000256" key="6">
    <source>
        <dbReference type="SAM" id="SignalP"/>
    </source>
</evidence>
<proteinExistence type="inferred from homology"/>
<evidence type="ECO:0000313" key="7">
    <source>
        <dbReference type="EMBL" id="SMP54423.1"/>
    </source>
</evidence>
<evidence type="ECO:0000256" key="2">
    <source>
        <dbReference type="ARBA" id="ARBA00022729"/>
    </source>
</evidence>
<feature type="signal peptide" evidence="6">
    <location>
        <begin position="1"/>
        <end position="27"/>
    </location>
</feature>
<accession>A0ABY1Q0U1</accession>
<gene>
    <name evidence="7" type="ORF">SAMN06296065_101555</name>
</gene>
<keyword evidence="3 5" id="KW-0378">Hydrolase</keyword>